<dbReference type="Proteomes" id="UP000796880">
    <property type="component" value="Unassembled WGS sequence"/>
</dbReference>
<organism evidence="4 5">
    <name type="scientific">Rhamnella rubrinervis</name>
    <dbReference type="NCBI Taxonomy" id="2594499"/>
    <lineage>
        <taxon>Eukaryota</taxon>
        <taxon>Viridiplantae</taxon>
        <taxon>Streptophyta</taxon>
        <taxon>Embryophyta</taxon>
        <taxon>Tracheophyta</taxon>
        <taxon>Spermatophyta</taxon>
        <taxon>Magnoliopsida</taxon>
        <taxon>eudicotyledons</taxon>
        <taxon>Gunneridae</taxon>
        <taxon>Pentapetalae</taxon>
        <taxon>rosids</taxon>
        <taxon>fabids</taxon>
        <taxon>Rosales</taxon>
        <taxon>Rhamnaceae</taxon>
        <taxon>rhamnoid group</taxon>
        <taxon>Rhamneae</taxon>
        <taxon>Rhamnella</taxon>
    </lineage>
</organism>
<dbReference type="AlphaFoldDB" id="A0A8K0DSP4"/>
<name>A0A8K0DSP4_9ROSA</name>
<sequence length="168" mass="18475">MNGCPMDSRSALKNQREGWWCVNGHRKWTFCLMELSLPLSHCGWNSVMEALGQGVPILGWPVAAEQFCNAKLLEEEVGVCVEVARGRSVVGHEDLAAKIELVMNGTDKGIEMATKACQVKEMIKNAMKGEDGFKGSSVKAMGKFLNAASLQRMQKLKNIQSNLCSNQE</sequence>
<dbReference type="Gene3D" id="3.40.50.2000">
    <property type="entry name" value="Glycogen Phosphorylase B"/>
    <property type="match status" value="1"/>
</dbReference>
<evidence type="ECO:0000313" key="5">
    <source>
        <dbReference type="Proteomes" id="UP000796880"/>
    </source>
</evidence>
<dbReference type="OrthoDB" id="5835829at2759"/>
<dbReference type="InterPro" id="IPR002213">
    <property type="entry name" value="UDP_glucos_trans"/>
</dbReference>
<dbReference type="Pfam" id="PF00201">
    <property type="entry name" value="UDPGT"/>
    <property type="match status" value="1"/>
</dbReference>
<evidence type="ECO:0000313" key="4">
    <source>
        <dbReference type="EMBL" id="KAF3434086.1"/>
    </source>
</evidence>
<comment type="similarity">
    <text evidence="1">Belongs to the UDP-glycosyltransferase family.</text>
</comment>
<keyword evidence="3" id="KW-0808">Transferase</keyword>
<keyword evidence="2" id="KW-0328">Glycosyltransferase</keyword>
<dbReference type="EMBL" id="VOIH02000011">
    <property type="protein sequence ID" value="KAF3434086.1"/>
    <property type="molecule type" value="Genomic_DNA"/>
</dbReference>
<dbReference type="PANTHER" id="PTHR48047">
    <property type="entry name" value="GLYCOSYLTRANSFERASE"/>
    <property type="match status" value="1"/>
</dbReference>
<gene>
    <name evidence="4" type="ORF">FNV43_RR25189</name>
</gene>
<dbReference type="PANTHER" id="PTHR48047:SF61">
    <property type="entry name" value="OS04G0273600 PROTEIN"/>
    <property type="match status" value="1"/>
</dbReference>
<evidence type="ECO:0000256" key="1">
    <source>
        <dbReference type="ARBA" id="ARBA00009995"/>
    </source>
</evidence>
<proteinExistence type="inferred from homology"/>
<dbReference type="GO" id="GO:0035251">
    <property type="term" value="F:UDP-glucosyltransferase activity"/>
    <property type="evidence" value="ECO:0007669"/>
    <property type="project" value="TreeGrafter"/>
</dbReference>
<protein>
    <submittedName>
        <fullName evidence="4">Uncharacterized protein</fullName>
    </submittedName>
</protein>
<dbReference type="SUPFAM" id="SSF53756">
    <property type="entry name" value="UDP-Glycosyltransferase/glycogen phosphorylase"/>
    <property type="match status" value="1"/>
</dbReference>
<reference evidence="4" key="1">
    <citation type="submission" date="2020-03" db="EMBL/GenBank/DDBJ databases">
        <title>A high-quality chromosome-level genome assembly of a woody plant with both climbing and erect habits, Rhamnella rubrinervis.</title>
        <authorList>
            <person name="Lu Z."/>
            <person name="Yang Y."/>
            <person name="Zhu X."/>
            <person name="Sun Y."/>
        </authorList>
    </citation>
    <scope>NUCLEOTIDE SEQUENCE</scope>
    <source>
        <strain evidence="4">BYM</strain>
        <tissue evidence="4">Leaf</tissue>
    </source>
</reference>
<evidence type="ECO:0000256" key="3">
    <source>
        <dbReference type="ARBA" id="ARBA00022679"/>
    </source>
</evidence>
<accession>A0A8K0DSP4</accession>
<comment type="caution">
    <text evidence="4">The sequence shown here is derived from an EMBL/GenBank/DDBJ whole genome shotgun (WGS) entry which is preliminary data.</text>
</comment>
<keyword evidence="5" id="KW-1185">Reference proteome</keyword>
<evidence type="ECO:0000256" key="2">
    <source>
        <dbReference type="ARBA" id="ARBA00022676"/>
    </source>
</evidence>